<evidence type="ECO:0000256" key="1">
    <source>
        <dbReference type="SAM" id="MobiDB-lite"/>
    </source>
</evidence>
<dbReference type="AlphaFoldDB" id="A0A1B6G3V7"/>
<evidence type="ECO:0000313" key="2">
    <source>
        <dbReference type="EMBL" id="JAS57120.1"/>
    </source>
</evidence>
<accession>A0A1B6G3V7</accession>
<feature type="region of interest" description="Disordered" evidence="1">
    <location>
        <begin position="68"/>
        <end position="90"/>
    </location>
</feature>
<feature type="region of interest" description="Disordered" evidence="1">
    <location>
        <begin position="160"/>
        <end position="191"/>
    </location>
</feature>
<feature type="compositionally biased region" description="Polar residues" evidence="1">
    <location>
        <begin position="182"/>
        <end position="191"/>
    </location>
</feature>
<feature type="compositionally biased region" description="Acidic residues" evidence="1">
    <location>
        <begin position="168"/>
        <end position="179"/>
    </location>
</feature>
<name>A0A1B6G3V7_9HEMI</name>
<organism evidence="2">
    <name type="scientific">Cuerna arida</name>
    <dbReference type="NCBI Taxonomy" id="1464854"/>
    <lineage>
        <taxon>Eukaryota</taxon>
        <taxon>Metazoa</taxon>
        <taxon>Ecdysozoa</taxon>
        <taxon>Arthropoda</taxon>
        <taxon>Hexapoda</taxon>
        <taxon>Insecta</taxon>
        <taxon>Pterygota</taxon>
        <taxon>Neoptera</taxon>
        <taxon>Paraneoptera</taxon>
        <taxon>Hemiptera</taxon>
        <taxon>Auchenorrhyncha</taxon>
        <taxon>Membracoidea</taxon>
        <taxon>Cicadellidae</taxon>
        <taxon>Cicadellinae</taxon>
        <taxon>Proconiini</taxon>
        <taxon>Cuerna</taxon>
    </lineage>
</organism>
<feature type="non-terminal residue" evidence="2">
    <location>
        <position position="191"/>
    </location>
</feature>
<gene>
    <name evidence="2" type="ORF">g.6986</name>
</gene>
<protein>
    <submittedName>
        <fullName evidence="2">Uncharacterized protein</fullName>
    </submittedName>
</protein>
<proteinExistence type="predicted"/>
<reference evidence="2" key="1">
    <citation type="submission" date="2015-11" db="EMBL/GenBank/DDBJ databases">
        <title>De novo transcriptome assembly of four potential Pierce s Disease insect vectors from Arizona vineyards.</title>
        <authorList>
            <person name="Tassone E.E."/>
        </authorList>
    </citation>
    <scope>NUCLEOTIDE SEQUENCE</scope>
</reference>
<dbReference type="EMBL" id="GECZ01012649">
    <property type="protein sequence ID" value="JAS57120.1"/>
    <property type="molecule type" value="Transcribed_RNA"/>
</dbReference>
<feature type="compositionally biased region" description="Acidic residues" evidence="1">
    <location>
        <begin position="76"/>
        <end position="87"/>
    </location>
</feature>
<feature type="non-terminal residue" evidence="2">
    <location>
        <position position="1"/>
    </location>
</feature>
<sequence>FTDETQEIPEFDPNKISLQVPDELFAPAFNSVNSISTIIGNLIQNTAERVARLVERLKPVLRSSLGFRSRKRQTEQTEDTPLDEDKDNETTYFTDETQEIPEFDPNKISLQVPDELFAPAFNSVNSISTIIGNLIQNTAERVARLVERLKPVLRSSLGFRSRKRQTEQTEDTPLDEDKDNETTYFTDETQE</sequence>